<feature type="binding site" evidence="8">
    <location>
        <position position="91"/>
    </location>
    <ligand>
        <name>shikimate</name>
        <dbReference type="ChEBI" id="CHEBI:36208"/>
    </ligand>
</feature>
<feature type="binding site" evidence="8">
    <location>
        <position position="66"/>
    </location>
    <ligand>
        <name>shikimate</name>
        <dbReference type="ChEBI" id="CHEBI:36208"/>
    </ligand>
</feature>
<dbReference type="Proteomes" id="UP000474757">
    <property type="component" value="Unassembled WGS sequence"/>
</dbReference>
<keyword evidence="6 8" id="KW-0057">Aromatic amino acid biosynthesis</keyword>
<keyword evidence="4 8" id="KW-0521">NADP</keyword>
<evidence type="ECO:0000256" key="8">
    <source>
        <dbReference type="HAMAP-Rule" id="MF_00222"/>
    </source>
</evidence>
<organism evidence="12 13">
    <name type="scientific">Pseudoroseicyclus tamaricis</name>
    <dbReference type="NCBI Taxonomy" id="2705421"/>
    <lineage>
        <taxon>Bacteria</taxon>
        <taxon>Pseudomonadati</taxon>
        <taxon>Pseudomonadota</taxon>
        <taxon>Alphaproteobacteria</taxon>
        <taxon>Rhodobacterales</taxon>
        <taxon>Paracoccaceae</taxon>
        <taxon>Pseudoroseicyclus</taxon>
    </lineage>
</organism>
<feature type="domain" description="SDH C-terminal" evidence="11">
    <location>
        <begin position="245"/>
        <end position="273"/>
    </location>
</feature>
<feature type="binding site" evidence="8">
    <location>
        <position position="222"/>
    </location>
    <ligand>
        <name>NADP(+)</name>
        <dbReference type="ChEBI" id="CHEBI:58349"/>
    </ligand>
</feature>
<accession>A0A6B2JXC7</accession>
<comment type="similarity">
    <text evidence="8">Belongs to the shikimate dehydrogenase family.</text>
</comment>
<proteinExistence type="inferred from homology"/>
<feature type="active site" description="Proton acceptor" evidence="8">
    <location>
        <position position="70"/>
    </location>
</feature>
<evidence type="ECO:0000256" key="2">
    <source>
        <dbReference type="ARBA" id="ARBA00012962"/>
    </source>
</evidence>
<dbReference type="InterPro" id="IPR036291">
    <property type="entry name" value="NAD(P)-bd_dom_sf"/>
</dbReference>
<dbReference type="HAMAP" id="MF_00222">
    <property type="entry name" value="Shikimate_DH_AroE"/>
    <property type="match status" value="1"/>
</dbReference>
<dbReference type="CDD" id="cd01065">
    <property type="entry name" value="NAD_bind_Shikimate_DH"/>
    <property type="match status" value="1"/>
</dbReference>
<dbReference type="PANTHER" id="PTHR21089:SF1">
    <property type="entry name" value="BIFUNCTIONAL 3-DEHYDROQUINATE DEHYDRATASE_SHIKIMATE DEHYDROGENASE, CHLOROPLASTIC"/>
    <property type="match status" value="1"/>
</dbReference>
<evidence type="ECO:0000259" key="10">
    <source>
        <dbReference type="Pfam" id="PF08501"/>
    </source>
</evidence>
<dbReference type="GO" id="GO:0008652">
    <property type="term" value="P:amino acid biosynthetic process"/>
    <property type="evidence" value="ECO:0007669"/>
    <property type="project" value="UniProtKB-KW"/>
</dbReference>
<evidence type="ECO:0000313" key="13">
    <source>
        <dbReference type="Proteomes" id="UP000474757"/>
    </source>
</evidence>
<reference evidence="12 13" key="1">
    <citation type="submission" date="2020-02" db="EMBL/GenBank/DDBJ databases">
        <title>Pseudoroseicyclus tamarix, sp. nov., isolated from offshore sediment of a Tamarix chinensis forest.</title>
        <authorList>
            <person name="Gai Y."/>
        </authorList>
    </citation>
    <scope>NUCLEOTIDE SEQUENCE [LARGE SCALE GENOMIC DNA]</scope>
    <source>
        <strain evidence="12 13">CLL3-39</strain>
    </source>
</reference>
<feature type="domain" description="Shikimate dehydrogenase substrate binding N-terminal" evidence="10">
    <location>
        <begin position="11"/>
        <end position="93"/>
    </location>
</feature>
<dbReference type="UniPathway" id="UPA00053">
    <property type="reaction ID" value="UER00087"/>
</dbReference>
<evidence type="ECO:0000313" key="12">
    <source>
        <dbReference type="EMBL" id="NDV02780.1"/>
    </source>
</evidence>
<dbReference type="GO" id="GO:0009423">
    <property type="term" value="P:chorismate biosynthetic process"/>
    <property type="evidence" value="ECO:0007669"/>
    <property type="project" value="UniProtKB-UniRule"/>
</dbReference>
<dbReference type="GO" id="GO:0009073">
    <property type="term" value="P:aromatic amino acid family biosynthetic process"/>
    <property type="evidence" value="ECO:0007669"/>
    <property type="project" value="UniProtKB-KW"/>
</dbReference>
<dbReference type="SUPFAM" id="SSF51735">
    <property type="entry name" value="NAD(P)-binding Rossmann-fold domains"/>
    <property type="match status" value="1"/>
</dbReference>
<feature type="binding site" evidence="8">
    <location>
        <begin position="133"/>
        <end position="137"/>
    </location>
    <ligand>
        <name>NADP(+)</name>
        <dbReference type="ChEBI" id="CHEBI:58349"/>
    </ligand>
</feature>
<evidence type="ECO:0000256" key="3">
    <source>
        <dbReference type="ARBA" id="ARBA00022605"/>
    </source>
</evidence>
<dbReference type="PANTHER" id="PTHR21089">
    <property type="entry name" value="SHIKIMATE DEHYDROGENASE"/>
    <property type="match status" value="1"/>
</dbReference>
<sequence>MSDAAFPLAGVLGSPIGHSRSPRLHRHWLKTYGIKGDYVALPVGEDDLETVLRTLPKMGFVGCNVTIPHKVAVLGIADHISDRATLLGAANTLIFRADGGIHADNTDGTGFLANIRQQAPGWSAGDGPCAVLGAGGAARAVIGALIEAGATEILLSNRTRPKAEGLKQDFGSKIKVIDWVQAGNAVEEAQTVVNCTSLGMEGCPELRVPLDGLAPGKLVTDLVYQPLETRLLREARAAGCTTVDGLGMLLHQAVPGFERWFGLKPEVDDAARAAALGQ</sequence>
<dbReference type="Gene3D" id="3.40.50.720">
    <property type="entry name" value="NAD(P)-binding Rossmann-like Domain"/>
    <property type="match status" value="1"/>
</dbReference>
<dbReference type="GO" id="GO:0004764">
    <property type="term" value="F:shikimate 3-dehydrogenase (NADP+) activity"/>
    <property type="evidence" value="ECO:0007669"/>
    <property type="project" value="UniProtKB-UniRule"/>
</dbReference>
<evidence type="ECO:0000256" key="6">
    <source>
        <dbReference type="ARBA" id="ARBA00023141"/>
    </source>
</evidence>
<dbReference type="Pfam" id="PF08501">
    <property type="entry name" value="Shikimate_dh_N"/>
    <property type="match status" value="1"/>
</dbReference>
<evidence type="ECO:0000256" key="4">
    <source>
        <dbReference type="ARBA" id="ARBA00022857"/>
    </source>
</evidence>
<dbReference type="SUPFAM" id="SSF53223">
    <property type="entry name" value="Aminoacid dehydrogenase-like, N-terminal domain"/>
    <property type="match status" value="1"/>
</dbReference>
<dbReference type="NCBIfam" id="TIGR00507">
    <property type="entry name" value="aroE"/>
    <property type="match status" value="1"/>
</dbReference>
<evidence type="ECO:0000259" key="11">
    <source>
        <dbReference type="Pfam" id="PF18317"/>
    </source>
</evidence>
<dbReference type="InterPro" id="IPR041121">
    <property type="entry name" value="SDH_C"/>
</dbReference>
<keyword evidence="13" id="KW-1185">Reference proteome</keyword>
<feature type="binding site" evidence="8">
    <location>
        <position position="107"/>
    </location>
    <ligand>
        <name>shikimate</name>
        <dbReference type="ChEBI" id="CHEBI:36208"/>
    </ligand>
</feature>
<name>A0A6B2JXC7_9RHOB</name>
<keyword evidence="3 8" id="KW-0028">Amino-acid biosynthesis</keyword>
<dbReference type="RefSeq" id="WP_163896034.1">
    <property type="nucleotide sequence ID" value="NZ_JAAFYS010000004.1"/>
</dbReference>
<feature type="binding site" evidence="8">
    <location>
        <begin position="157"/>
        <end position="162"/>
    </location>
    <ligand>
        <name>NADP(+)</name>
        <dbReference type="ChEBI" id="CHEBI:58349"/>
    </ligand>
</feature>
<dbReference type="GO" id="GO:0019632">
    <property type="term" value="P:shikimate metabolic process"/>
    <property type="evidence" value="ECO:0007669"/>
    <property type="project" value="InterPro"/>
</dbReference>
<comment type="function">
    <text evidence="8">Involved in the biosynthesis of the chorismate, which leads to the biosynthesis of aromatic amino acids. Catalyzes the reversible NADPH linked reduction of 3-dehydroshikimate (DHSA) to yield shikimate (SA).</text>
</comment>
<feature type="binding site" evidence="8">
    <location>
        <position position="82"/>
    </location>
    <ligand>
        <name>NADP(+)</name>
        <dbReference type="ChEBI" id="CHEBI:58349"/>
    </ligand>
</feature>
<feature type="binding site" evidence="8">
    <location>
        <begin position="19"/>
        <end position="21"/>
    </location>
    <ligand>
        <name>shikimate</name>
        <dbReference type="ChEBI" id="CHEBI:36208"/>
    </ligand>
</feature>
<dbReference type="Pfam" id="PF18317">
    <property type="entry name" value="SDH_C"/>
    <property type="match status" value="1"/>
</dbReference>
<dbReference type="Gene3D" id="3.40.50.10860">
    <property type="entry name" value="Leucine Dehydrogenase, chain A, domain 1"/>
    <property type="match status" value="1"/>
</dbReference>
<dbReference type="Pfam" id="PF01488">
    <property type="entry name" value="Shikimate_DH"/>
    <property type="match status" value="1"/>
</dbReference>
<comment type="subunit">
    <text evidence="8">Homodimer.</text>
</comment>
<protein>
    <recommendedName>
        <fullName evidence="2 8">Shikimate dehydrogenase (NADP(+))</fullName>
        <shortName evidence="8">SDH</shortName>
        <ecNumber evidence="2 8">1.1.1.25</ecNumber>
    </recommendedName>
</protein>
<dbReference type="InterPro" id="IPR006151">
    <property type="entry name" value="Shikm_DH/Glu-tRNA_Rdtase"/>
</dbReference>
<feature type="binding site" evidence="8">
    <location>
        <position position="245"/>
    </location>
    <ligand>
        <name>NADP(+)</name>
        <dbReference type="ChEBI" id="CHEBI:58349"/>
    </ligand>
</feature>
<feature type="binding site" evidence="8">
    <location>
        <position position="252"/>
    </location>
    <ligand>
        <name>shikimate</name>
        <dbReference type="ChEBI" id="CHEBI:36208"/>
    </ligand>
</feature>
<dbReference type="InterPro" id="IPR011342">
    <property type="entry name" value="Shikimate_DH"/>
</dbReference>
<evidence type="ECO:0000259" key="9">
    <source>
        <dbReference type="Pfam" id="PF01488"/>
    </source>
</evidence>
<dbReference type="AlphaFoldDB" id="A0A6B2JXC7"/>
<comment type="catalytic activity">
    <reaction evidence="7 8">
        <text>shikimate + NADP(+) = 3-dehydroshikimate + NADPH + H(+)</text>
        <dbReference type="Rhea" id="RHEA:17737"/>
        <dbReference type="ChEBI" id="CHEBI:15378"/>
        <dbReference type="ChEBI" id="CHEBI:16630"/>
        <dbReference type="ChEBI" id="CHEBI:36208"/>
        <dbReference type="ChEBI" id="CHEBI:57783"/>
        <dbReference type="ChEBI" id="CHEBI:58349"/>
        <dbReference type="EC" id="1.1.1.25"/>
    </reaction>
</comment>
<dbReference type="InterPro" id="IPR013708">
    <property type="entry name" value="Shikimate_DH-bd_N"/>
</dbReference>
<comment type="caution">
    <text evidence="12">The sequence shown here is derived from an EMBL/GenBank/DDBJ whole genome shotgun (WGS) entry which is preliminary data.</text>
</comment>
<dbReference type="EC" id="1.1.1.25" evidence="2 8"/>
<comment type="pathway">
    <text evidence="1 8">Metabolic intermediate biosynthesis; chorismate biosynthesis; chorismate from D-erythrose 4-phosphate and phosphoenolpyruvate: step 4/7.</text>
</comment>
<dbReference type="EMBL" id="JAAGAB010000004">
    <property type="protein sequence ID" value="NDV02780.1"/>
    <property type="molecule type" value="Genomic_DNA"/>
</dbReference>
<dbReference type="InterPro" id="IPR046346">
    <property type="entry name" value="Aminoacid_DH-like_N_sf"/>
</dbReference>
<evidence type="ECO:0000256" key="7">
    <source>
        <dbReference type="ARBA" id="ARBA00049442"/>
    </source>
</evidence>
<dbReference type="NCBIfam" id="NF001312">
    <property type="entry name" value="PRK00258.1-4"/>
    <property type="match status" value="1"/>
</dbReference>
<dbReference type="GO" id="GO:0050661">
    <property type="term" value="F:NADP binding"/>
    <property type="evidence" value="ECO:0007669"/>
    <property type="project" value="InterPro"/>
</dbReference>
<dbReference type="GO" id="GO:0005829">
    <property type="term" value="C:cytosol"/>
    <property type="evidence" value="ECO:0007669"/>
    <property type="project" value="TreeGrafter"/>
</dbReference>
<feature type="domain" description="Quinate/shikimate 5-dehydrogenase/glutamyl-tRNA reductase" evidence="9">
    <location>
        <begin position="130"/>
        <end position="197"/>
    </location>
</feature>
<keyword evidence="5 8" id="KW-0560">Oxidoreductase</keyword>
<evidence type="ECO:0000256" key="1">
    <source>
        <dbReference type="ARBA" id="ARBA00004871"/>
    </source>
</evidence>
<evidence type="ECO:0000256" key="5">
    <source>
        <dbReference type="ARBA" id="ARBA00023002"/>
    </source>
</evidence>
<dbReference type="InterPro" id="IPR022893">
    <property type="entry name" value="Shikimate_DH_fam"/>
</dbReference>
<gene>
    <name evidence="8" type="primary">aroE</name>
    <name evidence="12" type="ORF">GZA08_17595</name>
</gene>
<feature type="binding site" evidence="8">
    <location>
        <position position="224"/>
    </location>
    <ligand>
        <name>shikimate</name>
        <dbReference type="ChEBI" id="CHEBI:36208"/>
    </ligand>
</feature>